<reference evidence="6" key="2">
    <citation type="submission" date="2025-09" db="UniProtKB">
        <authorList>
            <consortium name="Ensembl"/>
        </authorList>
    </citation>
    <scope>IDENTIFICATION</scope>
</reference>
<evidence type="ECO:0000259" key="4">
    <source>
        <dbReference type="Pfam" id="PF08729"/>
    </source>
</evidence>
<feature type="region of interest" description="Disordered" evidence="3">
    <location>
        <begin position="671"/>
        <end position="734"/>
    </location>
</feature>
<feature type="region of interest" description="Disordered" evidence="3">
    <location>
        <begin position="514"/>
        <end position="536"/>
    </location>
</feature>
<organism evidence="6 7">
    <name type="scientific">Seriola dumerili</name>
    <name type="common">Greater amberjack</name>
    <name type="synonym">Caranx dumerili</name>
    <dbReference type="NCBI Taxonomy" id="41447"/>
    <lineage>
        <taxon>Eukaryota</taxon>
        <taxon>Metazoa</taxon>
        <taxon>Chordata</taxon>
        <taxon>Craniata</taxon>
        <taxon>Vertebrata</taxon>
        <taxon>Euteleostomi</taxon>
        <taxon>Actinopterygii</taxon>
        <taxon>Neopterygii</taxon>
        <taxon>Teleostei</taxon>
        <taxon>Neoteleostei</taxon>
        <taxon>Acanthomorphata</taxon>
        <taxon>Carangaria</taxon>
        <taxon>Carangiformes</taxon>
        <taxon>Carangidae</taxon>
        <taxon>Seriola</taxon>
    </lineage>
</organism>
<evidence type="ECO:0000313" key="7">
    <source>
        <dbReference type="Proteomes" id="UP000261420"/>
    </source>
</evidence>
<evidence type="ECO:0000256" key="1">
    <source>
        <dbReference type="ARBA" id="ARBA00009911"/>
    </source>
</evidence>
<feature type="domain" description="Hpc2-related" evidence="4">
    <location>
        <begin position="146"/>
        <end position="197"/>
    </location>
</feature>
<feature type="compositionally biased region" description="Polar residues" evidence="3">
    <location>
        <begin position="358"/>
        <end position="368"/>
    </location>
</feature>
<feature type="compositionally biased region" description="Low complexity" evidence="3">
    <location>
        <begin position="617"/>
        <end position="626"/>
    </location>
</feature>
<sequence length="1070" mass="113908">MAEPRKVPFVTISTFNTSPPTPESSKKRRREDEAIDITFEKDGGGSAAAVGSGGGGGLFGHTKGGDAETEETKPTVRLNLPLTEPNERGSAEFNYGELHAGSTVPKGLAPPLDPTDPFADDEKERREVEELAKKFENKYGGNSKKKKKDRMQDLIDIGYGYDETDPFIDNSEAYDELVPASLTTKHGGFYINTGTLQFRAASDSEGENAGKMKDGEERVIKKRRKKQDGVLEEKKPKKNKVPKPGVSALNVHRPEKKKRKKLMKDSIHLANMLRRFTREKEEMRKKNMAAAGLPRPNAKVPNANSALLNTHPKAAGSNDCGMADLSADPAVMSLLGAANNDILQDMMGDLDFGMLDSPQPSSPTQGENGSFGMGHKAGGSRVSQGTVMTPPPLPTGLPGPLTKRIEDLRAASRLFDEEGRKKFFTLDMNNILLDIELQVQEQPAEVRSAVYSHLEAFVPCNKEALLKRLKKLSLNIQDDRLRTPLLKLKLAVCSVMPEQIARYNMDCIAKVAKQQSEEGEKNGSEDDDEEKPGKRVMGPRKKFVWDDKLRTLLCNLVRVKLGCYELEGKNSLSLEDYLKAFMETEVKPLWPKGWMQARMLFKESIMEAVWVQRATPSAGATPSPAAQVAKRPPQSPSEPICLDSLDEDLTVPSLDSISQALAILGNAAKGLAQGDSPPSPDGSRTTPNPSSLNASTPSSNAPHYISTSSSSSTSLSRPSSITSSPLPSVRVDGMGVVKGTPQAHRHSVLNTQRPLGVAKANMPASASPPKPRPPPTASPLVPPGSKAGVSTPPSGLLKGSNNNKGNSGDALILTSPQSRPHTLSSTSLMTPKTFQAPRLPHTPPNKSSPSLSQTHPGVQPQPRPQSNFITPMHATLTKSTHSSIPPIVKLTPRTPNPVVTATTSASPSISQSPRSQATPTIHQYSPKTPAGFRPTFSGAQGGATKPGQGSYTPPGGQKTPNNNSTTNTSLINTSSISKHSGSSASPTVVSANPGQRQRPGTGGGSLLGSASSLPLGFGMLGGLVPVSLPFQFPPLLNLPPLGTAGSSTAASGAAANVSQSQGGDAKRKTL</sequence>
<feature type="compositionally biased region" description="Polar residues" evidence="3">
    <location>
        <begin position="682"/>
        <end position="701"/>
    </location>
</feature>
<dbReference type="GO" id="GO:0005634">
    <property type="term" value="C:nucleus"/>
    <property type="evidence" value="ECO:0007669"/>
    <property type="project" value="TreeGrafter"/>
</dbReference>
<feature type="region of interest" description="Disordered" evidence="3">
    <location>
        <begin position="758"/>
        <end position="1007"/>
    </location>
</feature>
<name>A0A3B4V060_SERDU</name>
<dbReference type="PANTHER" id="PTHR21669:SF42">
    <property type="entry name" value="SI:CH211-175L6.9 PROTEIN"/>
    <property type="match status" value="1"/>
</dbReference>
<dbReference type="Pfam" id="PF14075">
    <property type="entry name" value="UBN_AB"/>
    <property type="match status" value="1"/>
</dbReference>
<feature type="compositionally biased region" description="Low complexity" evidence="3">
    <location>
        <begin position="794"/>
        <end position="808"/>
    </location>
</feature>
<dbReference type="InterPro" id="IPR026947">
    <property type="entry name" value="UBN_middle_dom"/>
</dbReference>
<keyword evidence="2" id="KW-0597">Phosphoprotein</keyword>
<feature type="region of interest" description="Disordered" evidence="3">
    <location>
        <begin position="617"/>
        <end position="643"/>
    </location>
</feature>
<dbReference type="Pfam" id="PF08729">
    <property type="entry name" value="HUN"/>
    <property type="match status" value="1"/>
</dbReference>
<feature type="region of interest" description="Disordered" evidence="3">
    <location>
        <begin position="355"/>
        <end position="400"/>
    </location>
</feature>
<feature type="compositionally biased region" description="Pro residues" evidence="3">
    <location>
        <begin position="766"/>
        <end position="782"/>
    </location>
</feature>
<dbReference type="Proteomes" id="UP000261420">
    <property type="component" value="Unplaced"/>
</dbReference>
<dbReference type="AlphaFoldDB" id="A0A3B4V060"/>
<evidence type="ECO:0000313" key="6">
    <source>
        <dbReference type="Ensembl" id="ENSSDUP00000023480.1"/>
    </source>
</evidence>
<dbReference type="InterPro" id="IPR014840">
    <property type="entry name" value="HRD"/>
</dbReference>
<proteinExistence type="inferred from homology"/>
<feature type="compositionally biased region" description="Polar residues" evidence="3">
    <location>
        <begin position="814"/>
        <end position="833"/>
    </location>
</feature>
<feature type="compositionally biased region" description="Polar residues" evidence="3">
    <location>
        <begin position="844"/>
        <end position="856"/>
    </location>
</feature>
<feature type="region of interest" description="Disordered" evidence="3">
    <location>
        <begin position="1041"/>
        <end position="1070"/>
    </location>
</feature>
<feature type="compositionally biased region" description="Low complexity" evidence="3">
    <location>
        <begin position="897"/>
        <end position="917"/>
    </location>
</feature>
<feature type="compositionally biased region" description="Low complexity" evidence="3">
    <location>
        <begin position="705"/>
        <end position="728"/>
    </location>
</feature>
<evidence type="ECO:0000256" key="3">
    <source>
        <dbReference type="SAM" id="MobiDB-lite"/>
    </source>
</evidence>
<feature type="domain" description="Ubinuclein middle" evidence="5">
    <location>
        <begin position="393"/>
        <end position="602"/>
    </location>
</feature>
<evidence type="ECO:0000256" key="2">
    <source>
        <dbReference type="ARBA" id="ARBA00022553"/>
    </source>
</evidence>
<dbReference type="Ensembl" id="ENSSDUT00000023915.1">
    <property type="protein sequence ID" value="ENSSDUP00000023480.1"/>
    <property type="gene ID" value="ENSSDUG00000016985.1"/>
</dbReference>
<dbReference type="PANTHER" id="PTHR21669">
    <property type="entry name" value="CAPZ-INTERACTING PROTEIN AND RELATED PROTEINS"/>
    <property type="match status" value="1"/>
</dbReference>
<feature type="compositionally biased region" description="Basic and acidic residues" evidence="3">
    <location>
        <begin position="208"/>
        <end position="219"/>
    </location>
</feature>
<keyword evidence="7" id="KW-1185">Reference proteome</keyword>
<accession>A0A3B4V060</accession>
<comment type="similarity">
    <text evidence="1">Belongs to the ubinuclein family.</text>
</comment>
<feature type="compositionally biased region" description="Basic and acidic residues" evidence="3">
    <location>
        <begin position="515"/>
        <end position="524"/>
    </location>
</feature>
<feature type="compositionally biased region" description="Low complexity" evidence="3">
    <location>
        <begin position="959"/>
        <end position="985"/>
    </location>
</feature>
<feature type="compositionally biased region" description="Basic and acidic residues" evidence="3">
    <location>
        <begin position="63"/>
        <end position="74"/>
    </location>
</feature>
<protein>
    <submittedName>
        <fullName evidence="6">Ubinuclein 2b</fullName>
    </submittedName>
</protein>
<feature type="region of interest" description="Disordered" evidence="3">
    <location>
        <begin position="202"/>
        <end position="247"/>
    </location>
</feature>
<dbReference type="GO" id="GO:0006325">
    <property type="term" value="P:chromatin organization"/>
    <property type="evidence" value="ECO:0007669"/>
    <property type="project" value="TreeGrafter"/>
</dbReference>
<reference evidence="6" key="1">
    <citation type="submission" date="2025-08" db="UniProtKB">
        <authorList>
            <consortium name="Ensembl"/>
        </authorList>
    </citation>
    <scope>IDENTIFICATION</scope>
</reference>
<feature type="compositionally biased region" description="Low complexity" evidence="3">
    <location>
        <begin position="1041"/>
        <end position="1063"/>
    </location>
</feature>
<feature type="region of interest" description="Disordered" evidence="3">
    <location>
        <begin position="1"/>
        <end position="127"/>
    </location>
</feature>
<dbReference type="GeneTree" id="ENSGT00940000155858"/>
<evidence type="ECO:0000259" key="5">
    <source>
        <dbReference type="Pfam" id="PF14075"/>
    </source>
</evidence>